<evidence type="ECO:0000256" key="4">
    <source>
        <dbReference type="HAMAP-Rule" id="MF_00434"/>
    </source>
</evidence>
<dbReference type="NCBIfam" id="NF002017">
    <property type="entry name" value="PRK00823.1-2"/>
    <property type="match status" value="1"/>
</dbReference>
<dbReference type="HAMAP" id="MF_00434">
    <property type="entry name" value="Pterin_4_alpha"/>
    <property type="match status" value="1"/>
</dbReference>
<dbReference type="AlphaFoldDB" id="A0A143BM06"/>
<dbReference type="CDD" id="cd00488">
    <property type="entry name" value="PCD_DCoH"/>
    <property type="match status" value="1"/>
</dbReference>
<dbReference type="STRING" id="1379270.GEMMAAP_14190"/>
<dbReference type="InterPro" id="IPR036428">
    <property type="entry name" value="PCD_sf"/>
</dbReference>
<proteinExistence type="inferred from homology"/>
<dbReference type="EMBL" id="CP011454">
    <property type="protein sequence ID" value="AMW05643.1"/>
    <property type="molecule type" value="Genomic_DNA"/>
</dbReference>
<keyword evidence="6" id="KW-1185">Reference proteome</keyword>
<dbReference type="GO" id="GO:0006729">
    <property type="term" value="P:tetrahydrobiopterin biosynthetic process"/>
    <property type="evidence" value="ECO:0007669"/>
    <property type="project" value="InterPro"/>
</dbReference>
<dbReference type="Pfam" id="PF01329">
    <property type="entry name" value="Pterin_4a"/>
    <property type="match status" value="1"/>
</dbReference>
<dbReference type="RefSeq" id="WP_026848649.1">
    <property type="nucleotide sequence ID" value="NZ_CP011454.1"/>
</dbReference>
<dbReference type="PANTHER" id="PTHR12599">
    <property type="entry name" value="PTERIN-4-ALPHA-CARBINOLAMINE DEHYDRATASE"/>
    <property type="match status" value="1"/>
</dbReference>
<dbReference type="KEGG" id="gph:GEMMAAP_14190"/>
<dbReference type="GO" id="GO:0008124">
    <property type="term" value="F:4-alpha-hydroxytetrahydrobiopterin dehydratase activity"/>
    <property type="evidence" value="ECO:0007669"/>
    <property type="project" value="UniProtKB-UniRule"/>
</dbReference>
<dbReference type="Gene3D" id="3.30.1360.20">
    <property type="entry name" value="Transcriptional coactivator/pterin dehydratase"/>
    <property type="match status" value="1"/>
</dbReference>
<dbReference type="Proteomes" id="UP000076404">
    <property type="component" value="Chromosome"/>
</dbReference>
<dbReference type="InterPro" id="IPR001533">
    <property type="entry name" value="Pterin_deHydtase"/>
</dbReference>
<dbReference type="EC" id="4.2.1.96" evidence="4"/>
<evidence type="ECO:0000313" key="6">
    <source>
        <dbReference type="Proteomes" id="UP000076404"/>
    </source>
</evidence>
<dbReference type="SUPFAM" id="SSF55248">
    <property type="entry name" value="PCD-like"/>
    <property type="match status" value="1"/>
</dbReference>
<evidence type="ECO:0000313" key="5">
    <source>
        <dbReference type="EMBL" id="AMW05643.1"/>
    </source>
</evidence>
<sequence length="97" mass="10556">MNPTPALSDIEIQRSLGPLPGWSRKGDTITKSYHFATFPDGIAFIARVATVAEEQQHHPDVDIRYTKVTFALSTHDSGGITVKDFTLATAIETLAAE</sequence>
<gene>
    <name evidence="5" type="ORF">GEMMAAP_14190</name>
</gene>
<dbReference type="eggNOG" id="COG2154">
    <property type="taxonomic scope" value="Bacteria"/>
</dbReference>
<organism evidence="5 6">
    <name type="scientific">Gemmatimonas phototrophica</name>
    <dbReference type="NCBI Taxonomy" id="1379270"/>
    <lineage>
        <taxon>Bacteria</taxon>
        <taxon>Pseudomonadati</taxon>
        <taxon>Gemmatimonadota</taxon>
        <taxon>Gemmatimonadia</taxon>
        <taxon>Gemmatimonadales</taxon>
        <taxon>Gemmatimonadaceae</taxon>
        <taxon>Gemmatimonas</taxon>
    </lineage>
</organism>
<comment type="catalytic activity">
    <reaction evidence="1 4">
        <text>(4aS,6R)-4a-hydroxy-L-erythro-5,6,7,8-tetrahydrobiopterin = (6R)-L-erythro-6,7-dihydrobiopterin + H2O</text>
        <dbReference type="Rhea" id="RHEA:11920"/>
        <dbReference type="ChEBI" id="CHEBI:15377"/>
        <dbReference type="ChEBI" id="CHEBI:15642"/>
        <dbReference type="ChEBI" id="CHEBI:43120"/>
        <dbReference type="EC" id="4.2.1.96"/>
    </reaction>
</comment>
<comment type="similarity">
    <text evidence="2 4">Belongs to the pterin-4-alpha-carbinolamine dehydratase family.</text>
</comment>
<reference evidence="5 6" key="1">
    <citation type="journal article" date="2014" name="Proc. Natl. Acad. Sci. U.S.A.">
        <title>Functional type 2 photosynthetic reaction centers found in the rare bacterial phylum Gemmatimonadetes.</title>
        <authorList>
            <person name="Zeng Y."/>
            <person name="Feng F."/>
            <person name="Medova H."/>
            <person name="Dean J."/>
            <person name="Koblizek M."/>
        </authorList>
    </citation>
    <scope>NUCLEOTIDE SEQUENCE [LARGE SCALE GENOMIC DNA]</scope>
    <source>
        <strain evidence="5 6">AP64</strain>
    </source>
</reference>
<keyword evidence="3 4" id="KW-0456">Lyase</keyword>
<accession>A0A143BM06</accession>
<reference evidence="5 6" key="2">
    <citation type="journal article" date="2016" name="Environ. Microbiol. Rep.">
        <title>Metagenomic evidence for the presence of phototrophic Gemmatimonadetes bacteria in diverse environments.</title>
        <authorList>
            <person name="Zeng Y."/>
            <person name="Baumbach J."/>
            <person name="Barbosa E.G."/>
            <person name="Azevedo V."/>
            <person name="Zhang C."/>
            <person name="Koblizek M."/>
        </authorList>
    </citation>
    <scope>NUCLEOTIDE SEQUENCE [LARGE SCALE GENOMIC DNA]</scope>
    <source>
        <strain evidence="5 6">AP64</strain>
    </source>
</reference>
<dbReference type="PANTHER" id="PTHR12599:SF0">
    <property type="entry name" value="PTERIN-4-ALPHA-CARBINOLAMINE DEHYDRATASE"/>
    <property type="match status" value="1"/>
</dbReference>
<protein>
    <recommendedName>
        <fullName evidence="4">Putative pterin-4-alpha-carbinolamine dehydratase</fullName>
        <shortName evidence="4">PHS</shortName>
        <ecNumber evidence="4">4.2.1.96</ecNumber>
    </recommendedName>
    <alternativeName>
        <fullName evidence="4">4-alpha-hydroxy-tetrahydropterin dehydratase</fullName>
    </alternativeName>
    <alternativeName>
        <fullName evidence="4">Pterin carbinolamine dehydratase</fullName>
        <shortName evidence="4">PCD</shortName>
    </alternativeName>
</protein>
<evidence type="ECO:0000256" key="2">
    <source>
        <dbReference type="ARBA" id="ARBA00006472"/>
    </source>
</evidence>
<evidence type="ECO:0000256" key="3">
    <source>
        <dbReference type="ARBA" id="ARBA00023239"/>
    </source>
</evidence>
<name>A0A143BM06_9BACT</name>
<dbReference type="OrthoDB" id="9800108at2"/>
<evidence type="ECO:0000256" key="1">
    <source>
        <dbReference type="ARBA" id="ARBA00001554"/>
    </source>
</evidence>